<sequence>MLSIYFKFNASIFCDPLSFNLFKNSLCNVNLFYYKALPKRTFSSSNLRISVISPVILYPLTELN</sequence>
<reference evidence="1 2" key="1">
    <citation type="submission" date="2015-01" db="EMBL/GenBank/DDBJ databases">
        <title>Evolution of Trichinella species and genotypes.</title>
        <authorList>
            <person name="Korhonen P.K."/>
            <person name="Edoardo P."/>
            <person name="Giuseppe L.R."/>
            <person name="Gasser R.B."/>
        </authorList>
    </citation>
    <scope>NUCLEOTIDE SEQUENCE [LARGE SCALE GENOMIC DNA]</scope>
    <source>
        <strain evidence="1">ISS588</strain>
    </source>
</reference>
<evidence type="ECO:0000313" key="2">
    <source>
        <dbReference type="Proteomes" id="UP000054805"/>
    </source>
</evidence>
<evidence type="ECO:0000313" key="1">
    <source>
        <dbReference type="EMBL" id="KRZ28413.1"/>
    </source>
</evidence>
<keyword evidence="2" id="KW-1185">Reference proteome</keyword>
<dbReference type="EMBL" id="JYDS01000058">
    <property type="protein sequence ID" value="KRZ28413.1"/>
    <property type="molecule type" value="Genomic_DNA"/>
</dbReference>
<organism evidence="1 2">
    <name type="scientific">Trichinella pseudospiralis</name>
    <name type="common">Parasitic roundworm</name>
    <dbReference type="NCBI Taxonomy" id="6337"/>
    <lineage>
        <taxon>Eukaryota</taxon>
        <taxon>Metazoa</taxon>
        <taxon>Ecdysozoa</taxon>
        <taxon>Nematoda</taxon>
        <taxon>Enoplea</taxon>
        <taxon>Dorylaimia</taxon>
        <taxon>Trichinellida</taxon>
        <taxon>Trichinellidae</taxon>
        <taxon>Trichinella</taxon>
    </lineage>
</organism>
<dbReference type="AlphaFoldDB" id="A0A0V1J0H6"/>
<gene>
    <name evidence="1" type="ORF">T4B_4858</name>
</gene>
<proteinExistence type="predicted"/>
<comment type="caution">
    <text evidence="1">The sequence shown here is derived from an EMBL/GenBank/DDBJ whole genome shotgun (WGS) entry which is preliminary data.</text>
</comment>
<protein>
    <submittedName>
        <fullName evidence="1">Uncharacterized protein</fullName>
    </submittedName>
</protein>
<dbReference type="Proteomes" id="UP000054805">
    <property type="component" value="Unassembled WGS sequence"/>
</dbReference>
<accession>A0A0V1J0H6</accession>
<name>A0A0V1J0H6_TRIPS</name>